<gene>
    <name evidence="2" type="ORF">FYJ60_09235</name>
</gene>
<dbReference type="AlphaFoldDB" id="A0A7X2P932"/>
<organism evidence="2 3">
    <name type="scientific">Bilifractor porci</name>
    <dbReference type="NCBI Taxonomy" id="2606636"/>
    <lineage>
        <taxon>Bacteria</taxon>
        <taxon>Bacillati</taxon>
        <taxon>Bacillota</taxon>
        <taxon>Clostridia</taxon>
        <taxon>Lachnospirales</taxon>
        <taxon>Lachnospiraceae</taxon>
        <taxon>Bilifractor</taxon>
    </lineage>
</organism>
<dbReference type="InterPro" id="IPR010093">
    <property type="entry name" value="SinI_DNA-bd"/>
</dbReference>
<feature type="domain" description="Helix-turn-helix" evidence="1">
    <location>
        <begin position="3"/>
        <end position="49"/>
    </location>
</feature>
<dbReference type="Proteomes" id="UP000466864">
    <property type="component" value="Unassembled WGS sequence"/>
</dbReference>
<keyword evidence="3" id="KW-1185">Reference proteome</keyword>
<evidence type="ECO:0000259" key="1">
    <source>
        <dbReference type="Pfam" id="PF12728"/>
    </source>
</evidence>
<dbReference type="NCBIfam" id="TIGR01764">
    <property type="entry name" value="excise"/>
    <property type="match status" value="1"/>
</dbReference>
<dbReference type="GO" id="GO:0003677">
    <property type="term" value="F:DNA binding"/>
    <property type="evidence" value="ECO:0007669"/>
    <property type="project" value="InterPro"/>
</dbReference>
<reference evidence="2 3" key="1">
    <citation type="submission" date="2019-08" db="EMBL/GenBank/DDBJ databases">
        <title>In-depth cultivation of the pig gut microbiome towards novel bacterial diversity and tailored functional studies.</title>
        <authorList>
            <person name="Wylensek D."/>
            <person name="Hitch T.C.A."/>
            <person name="Clavel T."/>
        </authorList>
    </citation>
    <scope>NUCLEOTIDE SEQUENCE [LARGE SCALE GENOMIC DNA]</scope>
    <source>
        <strain evidence="2 3">Oil+RF-744-WCA-WT-13</strain>
    </source>
</reference>
<dbReference type="InterPro" id="IPR041657">
    <property type="entry name" value="HTH_17"/>
</dbReference>
<evidence type="ECO:0000313" key="3">
    <source>
        <dbReference type="Proteomes" id="UP000466864"/>
    </source>
</evidence>
<name>A0A7X2P932_9FIRM</name>
<protein>
    <submittedName>
        <fullName evidence="2">Helix-turn-helix domain-containing protein</fullName>
    </submittedName>
</protein>
<comment type="caution">
    <text evidence="2">The sequence shown here is derived from an EMBL/GenBank/DDBJ whole genome shotgun (WGS) entry which is preliminary data.</text>
</comment>
<proteinExistence type="predicted"/>
<dbReference type="Pfam" id="PF12728">
    <property type="entry name" value="HTH_17"/>
    <property type="match status" value="1"/>
</dbReference>
<dbReference type="EMBL" id="VUMV01000006">
    <property type="protein sequence ID" value="MST82497.1"/>
    <property type="molecule type" value="Genomic_DNA"/>
</dbReference>
<sequence length="51" mass="6015">MKTLREMASLTGLSYDYIRKLCLEGRIVHIKTGKKYLVNYDRFIDFLNTGE</sequence>
<evidence type="ECO:0000313" key="2">
    <source>
        <dbReference type="EMBL" id="MST82497.1"/>
    </source>
</evidence>
<accession>A0A7X2P932</accession>